<dbReference type="RefSeq" id="WP_073211847.1">
    <property type="nucleotide sequence ID" value="NZ_FRBD01000045.1"/>
</dbReference>
<reference evidence="1 2" key="1">
    <citation type="submission" date="2016-11" db="EMBL/GenBank/DDBJ databases">
        <authorList>
            <person name="Jaros S."/>
            <person name="Januszkiewicz K."/>
            <person name="Wedrychowicz H."/>
        </authorList>
    </citation>
    <scope>NUCLEOTIDE SEQUENCE [LARGE SCALE GENOMIC DNA]</scope>
    <source>
        <strain evidence="1 2">KHT3</strain>
    </source>
</reference>
<evidence type="ECO:0000313" key="2">
    <source>
        <dbReference type="Proteomes" id="UP000184130"/>
    </source>
</evidence>
<dbReference type="EMBL" id="FRBD01000045">
    <property type="protein sequence ID" value="SHL27198.1"/>
    <property type="molecule type" value="Genomic_DNA"/>
</dbReference>
<evidence type="ECO:0000313" key="1">
    <source>
        <dbReference type="EMBL" id="SHL27198.1"/>
    </source>
</evidence>
<dbReference type="OrthoDB" id="9870615at2"/>
<sequence>MKTVKFTKNHFGISIKMCCASCAYKEQSRLITKRGCAKHGREVRPCYLCDCWKMDEKTKAAGKSRGRVKRKEYLDFFRQVRIDEEKCHHCAPLTTEEVRNLFERLFGNSIYIFF</sequence>
<dbReference type="AlphaFoldDB" id="A0A1M6Z9S3"/>
<organism evidence="1 2">
    <name type="scientific">Xylanibacter ruminicola</name>
    <name type="common">Prevotella ruminicola</name>
    <dbReference type="NCBI Taxonomy" id="839"/>
    <lineage>
        <taxon>Bacteria</taxon>
        <taxon>Pseudomonadati</taxon>
        <taxon>Bacteroidota</taxon>
        <taxon>Bacteroidia</taxon>
        <taxon>Bacteroidales</taxon>
        <taxon>Prevotellaceae</taxon>
        <taxon>Xylanibacter</taxon>
    </lineage>
</organism>
<accession>A0A1M6Z9S3</accession>
<name>A0A1M6Z9S3_XYLRU</name>
<dbReference type="Proteomes" id="UP000184130">
    <property type="component" value="Unassembled WGS sequence"/>
</dbReference>
<gene>
    <name evidence="1" type="ORF">SAMN05216463_1456</name>
</gene>
<protein>
    <submittedName>
        <fullName evidence="1">Uncharacterized protein</fullName>
    </submittedName>
</protein>
<proteinExistence type="predicted"/>